<evidence type="ECO:0000256" key="1">
    <source>
        <dbReference type="ARBA" id="ARBA00022723"/>
    </source>
</evidence>
<evidence type="ECO:0000313" key="5">
    <source>
        <dbReference type="Proteomes" id="UP001242480"/>
    </source>
</evidence>
<dbReference type="SUPFAM" id="SSF56300">
    <property type="entry name" value="Metallo-dependent phosphatases"/>
    <property type="match status" value="1"/>
</dbReference>
<reference evidence="4 5" key="1">
    <citation type="submission" date="2023-07" db="EMBL/GenBank/DDBJ databases">
        <title>Genomic Encyclopedia of Type Strains, Phase IV (KMG-IV): sequencing the most valuable type-strain genomes for metagenomic binning, comparative biology and taxonomic classification.</title>
        <authorList>
            <person name="Goeker M."/>
        </authorList>
    </citation>
    <scope>NUCLEOTIDE SEQUENCE [LARGE SCALE GENOMIC DNA]</scope>
    <source>
        <strain evidence="4 5">DSM 19619</strain>
    </source>
</reference>
<accession>A0ABU0JC21</accession>
<dbReference type="Proteomes" id="UP001242480">
    <property type="component" value="Unassembled WGS sequence"/>
</dbReference>
<dbReference type="InterPro" id="IPR029052">
    <property type="entry name" value="Metallo-depent_PP-like"/>
</dbReference>
<dbReference type="InterPro" id="IPR019546">
    <property type="entry name" value="TAT_signal_bac_arc"/>
</dbReference>
<evidence type="ECO:0000256" key="2">
    <source>
        <dbReference type="ARBA" id="ARBA00022801"/>
    </source>
</evidence>
<dbReference type="PANTHER" id="PTHR31302">
    <property type="entry name" value="TRANSMEMBRANE PROTEIN WITH METALLOPHOSPHOESTERASE DOMAIN-RELATED"/>
    <property type="match status" value="1"/>
</dbReference>
<evidence type="ECO:0000259" key="3">
    <source>
        <dbReference type="Pfam" id="PF00149"/>
    </source>
</evidence>
<keyword evidence="1" id="KW-0479">Metal-binding</keyword>
<dbReference type="InterPro" id="IPR006311">
    <property type="entry name" value="TAT_signal"/>
</dbReference>
<comment type="caution">
    <text evidence="4">The sequence shown here is derived from an EMBL/GenBank/DDBJ whole genome shotgun (WGS) entry which is preliminary data.</text>
</comment>
<keyword evidence="2" id="KW-0378">Hydrolase</keyword>
<dbReference type="InterPro" id="IPR051158">
    <property type="entry name" value="Metallophosphoesterase_sf"/>
</dbReference>
<dbReference type="RefSeq" id="WP_307274849.1">
    <property type="nucleotide sequence ID" value="NZ_JAUSVX010000006.1"/>
</dbReference>
<organism evidence="4 5">
    <name type="scientific">Labrys wisconsinensis</name>
    <dbReference type="NCBI Taxonomy" id="425677"/>
    <lineage>
        <taxon>Bacteria</taxon>
        <taxon>Pseudomonadati</taxon>
        <taxon>Pseudomonadota</taxon>
        <taxon>Alphaproteobacteria</taxon>
        <taxon>Hyphomicrobiales</taxon>
        <taxon>Xanthobacteraceae</taxon>
        <taxon>Labrys</taxon>
    </lineage>
</organism>
<protein>
    <submittedName>
        <fullName evidence="4">MPP superfamily phosphohydrolase</fullName>
    </submittedName>
</protein>
<dbReference type="CDD" id="cd07385">
    <property type="entry name" value="MPP_YkuE_C"/>
    <property type="match status" value="1"/>
</dbReference>
<sequence length="298" mass="31125">MLTRRQFLIGAGAAAGAGLGLGGYAFGVEPILRLTVADHAIAPRAWPADLPLSIAIVADVHAIEPWMSAERIAAIAAFTNTLGADLVLLAGDYETGLESLGGITRKVAMSDCAAALATLKAPLGVHAVLGNHDMWAHGARDVRAAFAANGIPLLENRAARLAKDGRPFWLLGLGDQCVRRVRGRWLGADDLPATLAQIGDGAPAILLAHEPFVFPRVPSRIALTLSGHTHGGQVRLPVVGPLVRPSLPGQRAYVHGHYREGDRDLVVSAGLGMSILPMRFGVPPEITLVRLGGAPAVA</sequence>
<gene>
    <name evidence="4" type="ORF">QO011_003706</name>
</gene>
<feature type="domain" description="Calcineurin-like phosphoesterase" evidence="3">
    <location>
        <begin position="53"/>
        <end position="230"/>
    </location>
</feature>
<dbReference type="InterPro" id="IPR004843">
    <property type="entry name" value="Calcineurin-like_PHP"/>
</dbReference>
<dbReference type="NCBIfam" id="TIGR01409">
    <property type="entry name" value="TAT_signal_seq"/>
    <property type="match status" value="1"/>
</dbReference>
<keyword evidence="5" id="KW-1185">Reference proteome</keyword>
<dbReference type="PANTHER" id="PTHR31302:SF31">
    <property type="entry name" value="PHOSPHODIESTERASE YAEI"/>
    <property type="match status" value="1"/>
</dbReference>
<evidence type="ECO:0000313" key="4">
    <source>
        <dbReference type="EMBL" id="MDQ0470687.1"/>
    </source>
</evidence>
<proteinExistence type="predicted"/>
<dbReference type="PROSITE" id="PS51318">
    <property type="entry name" value="TAT"/>
    <property type="match status" value="1"/>
</dbReference>
<dbReference type="EMBL" id="JAUSVX010000006">
    <property type="protein sequence ID" value="MDQ0470687.1"/>
    <property type="molecule type" value="Genomic_DNA"/>
</dbReference>
<name>A0ABU0JC21_9HYPH</name>
<dbReference type="Pfam" id="PF00149">
    <property type="entry name" value="Metallophos"/>
    <property type="match status" value="1"/>
</dbReference>
<dbReference type="Gene3D" id="3.60.21.10">
    <property type="match status" value="1"/>
</dbReference>